<dbReference type="AlphaFoldDB" id="A0A1V6C7Q0"/>
<evidence type="ECO:0000313" key="4">
    <source>
        <dbReference type="EMBL" id="OQB72916.1"/>
    </source>
</evidence>
<dbReference type="Pfam" id="PF10418">
    <property type="entry name" value="DHODB_Fe-S_bind"/>
    <property type="match status" value="1"/>
</dbReference>
<keyword evidence="2" id="KW-0001">2Fe-2S</keyword>
<feature type="binding site" evidence="2">
    <location>
        <position position="244"/>
    </location>
    <ligand>
        <name>[2Fe-2S] cluster</name>
        <dbReference type="ChEBI" id="CHEBI:190135"/>
    </ligand>
</feature>
<evidence type="ECO:0000259" key="3">
    <source>
        <dbReference type="PROSITE" id="PS51384"/>
    </source>
</evidence>
<proteinExistence type="predicted"/>
<dbReference type="GO" id="GO:0050660">
    <property type="term" value="F:flavin adenine dinucleotide binding"/>
    <property type="evidence" value="ECO:0007669"/>
    <property type="project" value="InterPro"/>
</dbReference>
<dbReference type="GO" id="GO:0046872">
    <property type="term" value="F:metal ion binding"/>
    <property type="evidence" value="ECO:0007669"/>
    <property type="project" value="UniProtKB-KW"/>
</dbReference>
<keyword evidence="2" id="KW-0408">Iron</keyword>
<dbReference type="CDD" id="cd06219">
    <property type="entry name" value="DHOD_e_trans_like1"/>
    <property type="match status" value="1"/>
</dbReference>
<comment type="cofactor">
    <cofactor evidence="1">
        <name>FAD</name>
        <dbReference type="ChEBI" id="CHEBI:57692"/>
    </cofactor>
    <text evidence="1">Binds 1 FAD per subunit.</text>
</comment>
<accession>A0A1V6C7Q0</accession>
<comment type="caution">
    <text evidence="4">The sequence shown here is derived from an EMBL/GenBank/DDBJ whole genome shotgun (WGS) entry which is preliminary data.</text>
</comment>
<dbReference type="InterPro" id="IPR039261">
    <property type="entry name" value="FNR_nucleotide-bd"/>
</dbReference>
<dbReference type="InterPro" id="IPR017938">
    <property type="entry name" value="Riboflavin_synthase-like_b-brl"/>
</dbReference>
<dbReference type="InterPro" id="IPR019480">
    <property type="entry name" value="Dihydroorotate_DH_Fe-S-bd"/>
</dbReference>
<dbReference type="Gene3D" id="2.40.30.10">
    <property type="entry name" value="Translation factors"/>
    <property type="match status" value="1"/>
</dbReference>
<dbReference type="PIRSF" id="PIRSF006816">
    <property type="entry name" value="Cyc3_hyd_g"/>
    <property type="match status" value="1"/>
</dbReference>
<evidence type="ECO:0000256" key="1">
    <source>
        <dbReference type="PIRSR" id="PIRSR006816-1"/>
    </source>
</evidence>
<dbReference type="InterPro" id="IPR012165">
    <property type="entry name" value="Cyt_c3_hydrogenase_gsu"/>
</dbReference>
<dbReference type="SUPFAM" id="SSF52343">
    <property type="entry name" value="Ferredoxin reductase-like, C-terminal NADP-linked domain"/>
    <property type="match status" value="1"/>
</dbReference>
<keyword evidence="2" id="KW-0411">Iron-sulfur</keyword>
<reference evidence="4" key="1">
    <citation type="submission" date="2017-02" db="EMBL/GenBank/DDBJ databases">
        <title>Delving into the versatile metabolic prowess of the omnipresent phylum Bacteroidetes.</title>
        <authorList>
            <person name="Nobu M.K."/>
            <person name="Mei R."/>
            <person name="Narihiro T."/>
            <person name="Kuroda K."/>
            <person name="Liu W.-T."/>
        </authorList>
    </citation>
    <scope>NUCLEOTIDE SEQUENCE</scope>
    <source>
        <strain evidence="4">ADurb.Bin131</strain>
    </source>
</reference>
<dbReference type="SUPFAM" id="SSF63380">
    <property type="entry name" value="Riboflavin synthase domain-like"/>
    <property type="match status" value="1"/>
</dbReference>
<organism evidence="4">
    <name type="scientific">candidate division TA06 bacterium ADurb.Bin131</name>
    <dbReference type="NCBI Taxonomy" id="1852827"/>
    <lineage>
        <taxon>Bacteria</taxon>
        <taxon>Bacteria division TA06</taxon>
    </lineage>
</organism>
<keyword evidence="1" id="KW-0285">Flavoprotein</keyword>
<dbReference type="PANTHER" id="PTHR43513:SF3">
    <property type="entry name" value="DIHYDROOROTATE DEHYDROGENASE B (NAD(+)), ELECTRON TRANSFER SUBUNIT-RELATED"/>
    <property type="match status" value="1"/>
</dbReference>
<protein>
    <submittedName>
        <fullName evidence="4">Dihydroorotate dehydrogenase B (NAD(+)), electron transfer subunit</fullName>
    </submittedName>
</protein>
<feature type="binding site" evidence="1">
    <location>
        <begin position="69"/>
        <end position="71"/>
    </location>
    <ligand>
        <name>FAD</name>
        <dbReference type="ChEBI" id="CHEBI:57692"/>
    </ligand>
</feature>
<dbReference type="GO" id="GO:0016491">
    <property type="term" value="F:oxidoreductase activity"/>
    <property type="evidence" value="ECO:0007669"/>
    <property type="project" value="InterPro"/>
</dbReference>
<feature type="binding site" evidence="2">
    <location>
        <position position="232"/>
    </location>
    <ligand>
        <name>[2Fe-2S] cluster</name>
        <dbReference type="ChEBI" id="CHEBI:190135"/>
    </ligand>
</feature>
<dbReference type="NCBIfam" id="NF004862">
    <property type="entry name" value="PRK06222.1"/>
    <property type="match status" value="1"/>
</dbReference>
<comment type="cofactor">
    <cofactor evidence="2">
        <name>[2Fe-2S] cluster</name>
        <dbReference type="ChEBI" id="CHEBI:190135"/>
    </cofactor>
    <text evidence="2">Binds 1 [2Fe-2S] cluster per subunit.</text>
</comment>
<dbReference type="GO" id="GO:0051537">
    <property type="term" value="F:2 iron, 2 sulfur cluster binding"/>
    <property type="evidence" value="ECO:0007669"/>
    <property type="project" value="UniProtKB-KW"/>
</dbReference>
<keyword evidence="2" id="KW-0479">Metal-binding</keyword>
<feature type="binding site" evidence="2">
    <location>
        <position position="229"/>
    </location>
    <ligand>
        <name>[2Fe-2S] cluster</name>
        <dbReference type="ChEBI" id="CHEBI:190135"/>
    </ligand>
</feature>
<dbReference type="EMBL" id="MWDQ01000107">
    <property type="protein sequence ID" value="OQB72916.1"/>
    <property type="molecule type" value="Genomic_DNA"/>
</dbReference>
<dbReference type="PROSITE" id="PS51384">
    <property type="entry name" value="FAD_FR"/>
    <property type="match status" value="1"/>
</dbReference>
<evidence type="ECO:0000256" key="2">
    <source>
        <dbReference type="PIRSR" id="PIRSR006816-2"/>
    </source>
</evidence>
<dbReference type="InterPro" id="IPR017927">
    <property type="entry name" value="FAD-bd_FR_type"/>
</dbReference>
<dbReference type="GO" id="GO:0006221">
    <property type="term" value="P:pyrimidine nucleotide biosynthetic process"/>
    <property type="evidence" value="ECO:0007669"/>
    <property type="project" value="InterPro"/>
</dbReference>
<dbReference type="Proteomes" id="UP000485562">
    <property type="component" value="Unassembled WGS sequence"/>
</dbReference>
<dbReference type="PANTHER" id="PTHR43513">
    <property type="entry name" value="DIHYDROOROTATE DEHYDROGENASE B (NAD(+)), ELECTRON TRANSFER SUBUNIT"/>
    <property type="match status" value="1"/>
</dbReference>
<gene>
    <name evidence="4" type="primary">pyrK_1</name>
    <name evidence="4" type="ORF">BWX89_01155</name>
</gene>
<keyword evidence="1" id="KW-0274">FAD</keyword>
<dbReference type="InterPro" id="IPR050353">
    <property type="entry name" value="PyrK_electron_transfer"/>
</dbReference>
<dbReference type="Gene3D" id="3.40.50.80">
    <property type="entry name" value="Nucleotide-binding domain of ferredoxin-NADP reductase (FNR) module"/>
    <property type="match status" value="1"/>
</dbReference>
<sequence length="293" mass="32243">MNIVKQDLNKILEKKVLSTEIKWMNIYHPFIARKALPGQFIILRPTEESERIPLTIAGTNPEKGTIEIIFQEIGVTTKKLGSLDQGEKIHNLAGPLGKPIHIENCGRVLFVTGGIGSAFVYWMAKGFKEAGNSIWAIMGARNAELLILEDKMREICDKVLISTDDGSKGVKGFVTNVLEDALNSGEKADLVVCAGPVLMMKNVSIITKKYNIKTIASLNPIMIDGTGMCGGCRVTVGGKVRFACVDGPDFDAHDVDFDELLKRTGFYKKHEQCCLDLYLKSRQQDGFTSTTAE</sequence>
<feature type="domain" description="FAD-binding FR-type" evidence="3">
    <location>
        <begin position="4"/>
        <end position="102"/>
    </location>
</feature>
<name>A0A1V6C7Q0_UNCT6</name>